<comment type="caution">
    <text evidence="11">The sequence shown here is derived from an EMBL/GenBank/DDBJ whole genome shotgun (WGS) entry which is preliminary data.</text>
</comment>
<dbReference type="AlphaFoldDB" id="A0AAD9CWG6"/>
<evidence type="ECO:0000256" key="8">
    <source>
        <dbReference type="RuleBase" id="RU003346"/>
    </source>
</evidence>
<dbReference type="InterPro" id="IPR005828">
    <property type="entry name" value="MFS_sugar_transport-like"/>
</dbReference>
<keyword evidence="12" id="KW-1185">Reference proteome</keyword>
<dbReference type="SUPFAM" id="SSF103473">
    <property type="entry name" value="MFS general substrate transporter"/>
    <property type="match status" value="1"/>
</dbReference>
<keyword evidence="5 9" id="KW-1133">Transmembrane helix</keyword>
<evidence type="ECO:0000313" key="12">
    <source>
        <dbReference type="Proteomes" id="UP001182556"/>
    </source>
</evidence>
<dbReference type="GO" id="GO:0016020">
    <property type="term" value="C:membrane"/>
    <property type="evidence" value="ECO:0007669"/>
    <property type="project" value="UniProtKB-SubCell"/>
</dbReference>
<comment type="similarity">
    <text evidence="2 8">Belongs to the major facilitator superfamily. Sugar transporter (TC 2.A.1.1) family.</text>
</comment>
<feature type="transmembrane region" description="Helical" evidence="9">
    <location>
        <begin position="373"/>
        <end position="394"/>
    </location>
</feature>
<name>A0AAD9CWG6_PAPLA</name>
<dbReference type="PANTHER" id="PTHR48022:SF53">
    <property type="entry name" value="ALPHA-GLUCOSIDE TRANSPORTER, PUTATIVE (AFU_ORTHOLOGUE AFUA_3G01700)-RELATED"/>
    <property type="match status" value="1"/>
</dbReference>
<feature type="domain" description="Major facilitator superfamily (MFS) profile" evidence="10">
    <location>
        <begin position="51"/>
        <end position="496"/>
    </location>
</feature>
<reference evidence="11" key="1">
    <citation type="submission" date="2023-02" db="EMBL/GenBank/DDBJ databases">
        <title>Identification and recombinant expression of a fungal hydrolase from Papiliotrema laurentii that hydrolyzes apple cutin and clears colloidal polyester polyurethane.</title>
        <authorList>
            <consortium name="DOE Joint Genome Institute"/>
            <person name="Roman V.A."/>
            <person name="Bojanowski C."/>
            <person name="Crable B.R."/>
            <person name="Wagner D.N."/>
            <person name="Hung C.S."/>
            <person name="Nadeau L.J."/>
            <person name="Schratz L."/>
            <person name="Haridas S."/>
            <person name="Pangilinan J."/>
            <person name="Lipzen A."/>
            <person name="Na H."/>
            <person name="Yan M."/>
            <person name="Ng V."/>
            <person name="Grigoriev I.V."/>
            <person name="Spatafora J.W."/>
            <person name="Barlow D."/>
            <person name="Biffinger J."/>
            <person name="Kelley-Loughnane N."/>
            <person name="Varaljay V.A."/>
            <person name="Crookes-Goodson W.J."/>
        </authorList>
    </citation>
    <scope>NUCLEOTIDE SEQUENCE</scope>
    <source>
        <strain evidence="11">5307AH</strain>
    </source>
</reference>
<dbReference type="InterPro" id="IPR020846">
    <property type="entry name" value="MFS_dom"/>
</dbReference>
<evidence type="ECO:0000256" key="6">
    <source>
        <dbReference type="ARBA" id="ARBA00023136"/>
    </source>
</evidence>
<keyword evidence="3 8" id="KW-0813">Transport</keyword>
<feature type="transmembrane region" description="Helical" evidence="9">
    <location>
        <begin position="343"/>
        <end position="366"/>
    </location>
</feature>
<dbReference type="PANTHER" id="PTHR48022">
    <property type="entry name" value="PLASTIDIC GLUCOSE TRANSPORTER 4"/>
    <property type="match status" value="1"/>
</dbReference>
<dbReference type="Pfam" id="PF00083">
    <property type="entry name" value="Sugar_tr"/>
    <property type="match status" value="1"/>
</dbReference>
<evidence type="ECO:0000256" key="1">
    <source>
        <dbReference type="ARBA" id="ARBA00004141"/>
    </source>
</evidence>
<feature type="transmembrane region" description="Helical" evidence="9">
    <location>
        <begin position="311"/>
        <end position="331"/>
    </location>
</feature>
<dbReference type="NCBIfam" id="TIGR00879">
    <property type="entry name" value="SP"/>
    <property type="match status" value="1"/>
</dbReference>
<gene>
    <name evidence="11" type="ORF">DB88DRAFT_506180</name>
</gene>
<feature type="transmembrane region" description="Helical" evidence="9">
    <location>
        <begin position="188"/>
        <end position="207"/>
    </location>
</feature>
<feature type="transmembrane region" description="Helical" evidence="9">
    <location>
        <begin position="406"/>
        <end position="427"/>
    </location>
</feature>
<dbReference type="EMBL" id="JAODAN010000009">
    <property type="protein sequence ID" value="KAK1921908.1"/>
    <property type="molecule type" value="Genomic_DNA"/>
</dbReference>
<evidence type="ECO:0000256" key="4">
    <source>
        <dbReference type="ARBA" id="ARBA00022692"/>
    </source>
</evidence>
<evidence type="ECO:0000256" key="9">
    <source>
        <dbReference type="SAM" id="Phobius"/>
    </source>
</evidence>
<dbReference type="FunFam" id="1.20.1250.20:FF:000078">
    <property type="entry name" value="MFS maltose transporter, putative"/>
    <property type="match status" value="1"/>
</dbReference>
<evidence type="ECO:0000256" key="5">
    <source>
        <dbReference type="ARBA" id="ARBA00022989"/>
    </source>
</evidence>
<evidence type="ECO:0000256" key="2">
    <source>
        <dbReference type="ARBA" id="ARBA00010992"/>
    </source>
</evidence>
<dbReference type="InterPro" id="IPR003663">
    <property type="entry name" value="Sugar/inositol_transpt"/>
</dbReference>
<dbReference type="PROSITE" id="PS50850">
    <property type="entry name" value="MFS"/>
    <property type="match status" value="1"/>
</dbReference>
<evidence type="ECO:0000259" key="10">
    <source>
        <dbReference type="PROSITE" id="PS50850"/>
    </source>
</evidence>
<dbReference type="InterPro" id="IPR005829">
    <property type="entry name" value="Sugar_transporter_CS"/>
</dbReference>
<evidence type="ECO:0000313" key="11">
    <source>
        <dbReference type="EMBL" id="KAK1921908.1"/>
    </source>
</evidence>
<dbReference type="Gene3D" id="1.20.1250.20">
    <property type="entry name" value="MFS general substrate transporter like domains"/>
    <property type="match status" value="1"/>
</dbReference>
<evidence type="ECO:0000256" key="3">
    <source>
        <dbReference type="ARBA" id="ARBA00022448"/>
    </source>
</evidence>
<feature type="transmembrane region" description="Helical" evidence="9">
    <location>
        <begin position="227"/>
        <end position="248"/>
    </location>
</feature>
<sequence>MDNNIIVAAANHNVEQKLDLDTIKDAAQADRVEHKQTIREAFHVHKKAIFWSMALSGALIMEGYDVVVIGSFYGQPNFLKRFGVEAPGSTNGYVIPAQWQSALSNGSSAGGIIGLLVNGWAADRFGPKIVMMTATVALTCFIFLFAFANSLTMLVIAEVFCGIPWGIFQTLTTAYASEVCPIQLRGYLTAYVNLCWGAGILLSSGVVKATLPINSDWSWRLPFVLQWVWVIPLFLIVYFAPASPWWMVRKGRLAEAEASIRRLTNPEVFSEQDIKNTVAMMQHTNELEIEVSEGTTYLDCFRGIDRRRTEIVMMIFASQLLSGQNLIGQGVQFLQTSGISTELSFSLNMVLNAMFMIGTMVSWILISFLGRRTLYVGGMFTMSFVLWIIGGMGFHPTHEVTMATGSLLIALNFIYNCTLGPLCYVIIGEMSSTRLRQKSIALSRIAYQIMNIICGIIVPRMLSPTAWNWGPKSGLFWGGVSGLTAIYLVLRLPETKGRSYGELDLLFERKIPAWRFKSTPVDQFGLQDVNIPPEEKKEMAGEEERHEYIR</sequence>
<dbReference type="InterPro" id="IPR036259">
    <property type="entry name" value="MFS_trans_sf"/>
</dbReference>
<keyword evidence="4 9" id="KW-0812">Transmembrane</keyword>
<accession>A0AAD9CWG6</accession>
<organism evidence="11 12">
    <name type="scientific">Papiliotrema laurentii</name>
    <name type="common">Cryptococcus laurentii</name>
    <dbReference type="NCBI Taxonomy" id="5418"/>
    <lineage>
        <taxon>Eukaryota</taxon>
        <taxon>Fungi</taxon>
        <taxon>Dikarya</taxon>
        <taxon>Basidiomycota</taxon>
        <taxon>Agaricomycotina</taxon>
        <taxon>Tremellomycetes</taxon>
        <taxon>Tremellales</taxon>
        <taxon>Rhynchogastremaceae</taxon>
        <taxon>Papiliotrema</taxon>
    </lineage>
</organism>
<comment type="catalytic activity">
    <reaction evidence="7">
        <text>myo-inositol(out) + H(+)(out) = myo-inositol(in) + H(+)(in)</text>
        <dbReference type="Rhea" id="RHEA:60364"/>
        <dbReference type="ChEBI" id="CHEBI:15378"/>
        <dbReference type="ChEBI" id="CHEBI:17268"/>
    </reaction>
</comment>
<feature type="transmembrane region" description="Helical" evidence="9">
    <location>
        <begin position="129"/>
        <end position="148"/>
    </location>
</feature>
<dbReference type="PROSITE" id="PS00217">
    <property type="entry name" value="SUGAR_TRANSPORT_2"/>
    <property type="match status" value="1"/>
</dbReference>
<protein>
    <submittedName>
        <fullName evidence="11">Trehalose transport-related protein</fullName>
    </submittedName>
</protein>
<keyword evidence="6 9" id="KW-0472">Membrane</keyword>
<dbReference type="GO" id="GO:0005351">
    <property type="term" value="F:carbohydrate:proton symporter activity"/>
    <property type="evidence" value="ECO:0007669"/>
    <property type="project" value="TreeGrafter"/>
</dbReference>
<feature type="transmembrane region" description="Helical" evidence="9">
    <location>
        <begin position="439"/>
        <end position="462"/>
    </location>
</feature>
<dbReference type="InterPro" id="IPR050360">
    <property type="entry name" value="MFS_Sugar_Transporters"/>
</dbReference>
<evidence type="ECO:0000256" key="7">
    <source>
        <dbReference type="ARBA" id="ARBA00049119"/>
    </source>
</evidence>
<feature type="transmembrane region" description="Helical" evidence="9">
    <location>
        <begin position="474"/>
        <end position="490"/>
    </location>
</feature>
<proteinExistence type="inferred from homology"/>
<feature type="transmembrane region" description="Helical" evidence="9">
    <location>
        <begin position="48"/>
        <end position="73"/>
    </location>
</feature>
<comment type="subcellular location">
    <subcellularLocation>
        <location evidence="1">Membrane</location>
        <topology evidence="1">Multi-pass membrane protein</topology>
    </subcellularLocation>
</comment>
<dbReference type="Proteomes" id="UP001182556">
    <property type="component" value="Unassembled WGS sequence"/>
</dbReference>